<keyword evidence="1" id="KW-0285">Flavoprotein</keyword>
<sequence>MVLFKRIAIIGGGPAGLAAAKALALEPASFSIDLFERRDNIGGLWYYGGDKTKVSPRIPSIDPDDKEILDPNNGFQNRFFSPMYDQLETNLVTRLMKYNKVRDSIFTPETKRYTRRENVLEYIHRYKDTIPSGVNFHFNRNITRLLKEKDEWLLEVEDSTSLDRETRTFDAVILANGHFEIPYIPDTPGIAEWAKADPKTVTHAKYFTDGAPFRDKNVVVVGGLSSGTDLATQISTVAKSVHVSIKGDPKDYELIREDLQVVPLITEYSHKTKLAKTADGQVLEDIDSIVFCTGYLYSYPFLKQYLEVTDGLQVKDIYAQIFNVDDPSLTFIALPKDVIPMPLSELQAAVVARVFSGRLKLACREERRAAYEKELKEKGSGKSFHSFKTPEDVEYYTKLYNWVNDAGLLDEGLAPSQWGEQRKIDRKNTKADKEVRIAMMLEHAAKLRKKHLVFKLPDEEYIL</sequence>
<dbReference type="VEuPathDB" id="FungiDB:B9J08_002011"/>
<protein>
    <recommendedName>
        <fullName evidence="6">Thiol-specific monooxygenase</fullName>
    </recommendedName>
</protein>
<evidence type="ECO:0000256" key="1">
    <source>
        <dbReference type="ARBA" id="ARBA00022630"/>
    </source>
</evidence>
<dbReference type="GO" id="GO:0050660">
    <property type="term" value="F:flavin adenine dinucleotide binding"/>
    <property type="evidence" value="ECO:0007669"/>
    <property type="project" value="InterPro"/>
</dbReference>
<dbReference type="VEuPathDB" id="FungiDB:CJI97_002202"/>
<dbReference type="InterPro" id="IPR036188">
    <property type="entry name" value="FAD/NAD-bd_sf"/>
</dbReference>
<evidence type="ECO:0000313" key="4">
    <source>
        <dbReference type="EMBL" id="KNE02423.1"/>
    </source>
</evidence>
<dbReference type="InterPro" id="IPR050346">
    <property type="entry name" value="FMO-like"/>
</dbReference>
<comment type="caution">
    <text evidence="4">The sequence shown here is derived from an EMBL/GenBank/DDBJ whole genome shotgun (WGS) entry which is preliminary data.</text>
</comment>
<dbReference type="Gene3D" id="3.50.50.60">
    <property type="entry name" value="FAD/NAD(P)-binding domain"/>
    <property type="match status" value="2"/>
</dbReference>
<evidence type="ECO:0000313" key="5">
    <source>
        <dbReference type="Proteomes" id="UP000037122"/>
    </source>
</evidence>
<dbReference type="VEuPathDB" id="FungiDB:CJJ07_002122"/>
<dbReference type="AlphaFoldDB" id="A0A0L0P7S6"/>
<dbReference type="EMBL" id="LGST01000003">
    <property type="protein sequence ID" value="KNE02423.1"/>
    <property type="molecule type" value="Genomic_DNA"/>
</dbReference>
<dbReference type="GO" id="GO:0050661">
    <property type="term" value="F:NADP binding"/>
    <property type="evidence" value="ECO:0007669"/>
    <property type="project" value="InterPro"/>
</dbReference>
<dbReference type="VEuPathDB" id="FungiDB:QG37_00225"/>
<dbReference type="PANTHER" id="PTHR23023">
    <property type="entry name" value="DIMETHYLANILINE MONOOXYGENASE"/>
    <property type="match status" value="1"/>
</dbReference>
<dbReference type="Pfam" id="PF13450">
    <property type="entry name" value="NAD_binding_8"/>
    <property type="match status" value="1"/>
</dbReference>
<dbReference type="Pfam" id="PF13738">
    <property type="entry name" value="Pyr_redox_3"/>
    <property type="match status" value="1"/>
</dbReference>
<dbReference type="VEuPathDB" id="FungiDB:CJJ09_003099"/>
<dbReference type="VEuPathDB" id="FungiDB:CJI96_0002686"/>
<reference evidence="5" key="1">
    <citation type="journal article" date="2015" name="BMC Genomics">
        <title>Draft genome of a commonly misdiagnosed multidrug resistant pathogen Candida auris.</title>
        <authorList>
            <person name="Chatterjee S."/>
            <person name="Alampalli S.V."/>
            <person name="Nageshan R.K."/>
            <person name="Chettiar S.T."/>
            <person name="Joshi S."/>
            <person name="Tatu U.S."/>
        </authorList>
    </citation>
    <scope>NUCLEOTIDE SEQUENCE [LARGE SCALE GENOMIC DNA]</scope>
    <source>
        <strain evidence="5">6684</strain>
    </source>
</reference>
<gene>
    <name evidence="4" type="ORF">QG37_00225</name>
</gene>
<evidence type="ECO:0000256" key="3">
    <source>
        <dbReference type="ARBA" id="ARBA00023002"/>
    </source>
</evidence>
<proteinExistence type="predicted"/>
<accession>A0A0L0P7S6</accession>
<dbReference type="InterPro" id="IPR000960">
    <property type="entry name" value="Flavin_mOase"/>
</dbReference>
<keyword evidence="3" id="KW-0560">Oxidoreductase</keyword>
<dbReference type="SUPFAM" id="SSF51905">
    <property type="entry name" value="FAD/NAD(P)-binding domain"/>
    <property type="match status" value="2"/>
</dbReference>
<evidence type="ECO:0000256" key="2">
    <source>
        <dbReference type="ARBA" id="ARBA00022827"/>
    </source>
</evidence>
<dbReference type="PRINTS" id="PR00370">
    <property type="entry name" value="FMOXYGENASE"/>
</dbReference>
<evidence type="ECO:0008006" key="6">
    <source>
        <dbReference type="Google" id="ProtNLM"/>
    </source>
</evidence>
<dbReference type="GO" id="GO:0016491">
    <property type="term" value="F:oxidoreductase activity"/>
    <property type="evidence" value="ECO:0007669"/>
    <property type="project" value="UniProtKB-KW"/>
</dbReference>
<name>A0A0L0P7S6_CANAR</name>
<dbReference type="PIRSF" id="PIRSF000332">
    <property type="entry name" value="FMO"/>
    <property type="match status" value="1"/>
</dbReference>
<organism evidence="4 5">
    <name type="scientific">Candidozyma auris</name>
    <name type="common">Yeast</name>
    <name type="synonym">Candida auris</name>
    <dbReference type="NCBI Taxonomy" id="498019"/>
    <lineage>
        <taxon>Eukaryota</taxon>
        <taxon>Fungi</taxon>
        <taxon>Dikarya</taxon>
        <taxon>Ascomycota</taxon>
        <taxon>Saccharomycotina</taxon>
        <taxon>Pichiomycetes</taxon>
        <taxon>Metschnikowiaceae</taxon>
        <taxon>Candidozyma</taxon>
    </lineage>
</organism>
<dbReference type="Proteomes" id="UP000037122">
    <property type="component" value="Unassembled WGS sequence"/>
</dbReference>
<keyword evidence="2" id="KW-0274">FAD</keyword>